<evidence type="ECO:0000256" key="2">
    <source>
        <dbReference type="ARBA" id="ARBA00022741"/>
    </source>
</evidence>
<dbReference type="EMBL" id="AKFT01000221">
    <property type="protein sequence ID" value="EJF36401.1"/>
    <property type="molecule type" value="Genomic_DNA"/>
</dbReference>
<dbReference type="OrthoDB" id="9802640at2"/>
<dbReference type="PATRIC" id="fig|1125718.3.peg.2826"/>
<dbReference type="RefSeq" id="WP_008733975.1">
    <property type="nucleotide sequence ID" value="NZ_AKFT01000221.1"/>
</dbReference>
<dbReference type="InterPro" id="IPR020575">
    <property type="entry name" value="Hsp90_N"/>
</dbReference>
<feature type="region of interest" description="Disordered" evidence="5">
    <location>
        <begin position="127"/>
        <end position="146"/>
    </location>
</feature>
<gene>
    <name evidence="6" type="ORF">HMPREF1318_2227</name>
</gene>
<dbReference type="Gene3D" id="3.30.565.10">
    <property type="entry name" value="Histidine kinase-like ATPase, C-terminal domain"/>
    <property type="match status" value="1"/>
</dbReference>
<keyword evidence="2" id="KW-0547">Nucleotide-binding</keyword>
<feature type="compositionally biased region" description="Low complexity" evidence="5">
    <location>
        <begin position="133"/>
        <end position="143"/>
    </location>
</feature>
<keyword evidence="7" id="KW-1185">Reference proteome</keyword>
<dbReference type="NCBIfam" id="NF010683">
    <property type="entry name" value="PRK14083.1"/>
    <property type="match status" value="1"/>
</dbReference>
<feature type="region of interest" description="Disordered" evidence="5">
    <location>
        <begin position="641"/>
        <end position="666"/>
    </location>
</feature>
<evidence type="ECO:0000256" key="4">
    <source>
        <dbReference type="ARBA" id="ARBA00023186"/>
    </source>
</evidence>
<dbReference type="Pfam" id="PF00183">
    <property type="entry name" value="HSP90"/>
    <property type="match status" value="1"/>
</dbReference>
<keyword evidence="3" id="KW-0067">ATP-binding</keyword>
<dbReference type="PRINTS" id="PR00775">
    <property type="entry name" value="HEATSHOCK90"/>
</dbReference>
<dbReference type="InterPro" id="IPR020568">
    <property type="entry name" value="Ribosomal_Su5_D2-typ_SF"/>
</dbReference>
<accession>J0WIL6</accession>
<feature type="compositionally biased region" description="Polar residues" evidence="5">
    <location>
        <begin position="656"/>
        <end position="666"/>
    </location>
</feature>
<dbReference type="SUPFAM" id="SSF55874">
    <property type="entry name" value="ATPase domain of HSP90 chaperone/DNA topoisomerase II/histidine kinase"/>
    <property type="match status" value="1"/>
</dbReference>
<sequence length="666" mass="69947">MSAFQVDLRGMVDLLSRNLYSGPRVYVRELLQNAVDAIAARRAIEPDCPQRVTIELGRADGAATLTCTDTGVGLTADEVDELLSTIGASSKRDELGLARGDYLGQFGIGLLSCFMVSPEIVVTSRSARGGGSAESAGSADSAAPAVRWRGRTDGTYSVEPVPDSAADAPREPGAAIALRALPSEDWLAPETVRALVEEFGHLLPVDIEVRSDDGAVTYHGRGRGPWEMPRGQAVQWCTDELGSEPFDLLDLDVPAAGLHGTIAIMGRAAPTAEARHTVSVKRMLVTRAAEGLAPDWAYFVRVIADAEHLHLTASRESLVDDDLLETVRETIGGQVRDWIERLGRAAPTRLDAFVAAHAIGLCSVAVEDPEMLGLVARHVPLTTTAGEKTLAELVALAGRGMRVRWTRTVDQFRALADVAAAQGIVLINAGHAYEAEIIAALALHPEALDNAAGIGELALVDPDEILNALTPVTPAEEAEAIDLLRLAGSALTEVDVEVVLRRFDPATTPALYLPDPDLAGRRAQASSAAGAAASRAAAVGAWSQVLGVTDPFAAAPRPRLVLNRASALVAQLVAVTGTSCPANRADPVGRATPAGPRPDEATITRVLRGLYVQCLLTGHHSLTAKERAWAAQTLSTLLTSALTPSGPTISEDDSAAPTSRQEGAPS</sequence>
<keyword evidence="4" id="KW-0143">Chaperone</keyword>
<evidence type="ECO:0000256" key="1">
    <source>
        <dbReference type="ARBA" id="ARBA00008239"/>
    </source>
</evidence>
<name>J0WIL6_9ACTO</name>
<dbReference type="Pfam" id="PF13589">
    <property type="entry name" value="HATPase_c_3"/>
    <property type="match status" value="1"/>
</dbReference>
<evidence type="ECO:0000256" key="5">
    <source>
        <dbReference type="SAM" id="MobiDB-lite"/>
    </source>
</evidence>
<dbReference type="PANTHER" id="PTHR11528">
    <property type="entry name" value="HEAT SHOCK PROTEIN 90 FAMILY MEMBER"/>
    <property type="match status" value="1"/>
</dbReference>
<dbReference type="InterPro" id="IPR036890">
    <property type="entry name" value="HATPase_C_sf"/>
</dbReference>
<reference evidence="6 7" key="1">
    <citation type="submission" date="2012-05" db="EMBL/GenBank/DDBJ databases">
        <authorList>
            <person name="Harkins D.M."/>
            <person name="Madupu R."/>
            <person name="Durkin A.S."/>
            <person name="Torralba M."/>
            <person name="Methe B."/>
            <person name="Sutton G.G."/>
            <person name="Nelson K.E."/>
        </authorList>
    </citation>
    <scope>NUCLEOTIDE SEQUENCE [LARGE SCALE GENOMIC DNA]</scope>
    <source>
        <strain evidence="6 7">F0489</strain>
    </source>
</reference>
<proteinExistence type="inferred from homology"/>
<dbReference type="GO" id="GO:0140662">
    <property type="term" value="F:ATP-dependent protein folding chaperone"/>
    <property type="evidence" value="ECO:0007669"/>
    <property type="project" value="InterPro"/>
</dbReference>
<dbReference type="SUPFAM" id="SSF54211">
    <property type="entry name" value="Ribosomal protein S5 domain 2-like"/>
    <property type="match status" value="1"/>
</dbReference>
<comment type="caution">
    <text evidence="6">The sequence shown here is derived from an EMBL/GenBank/DDBJ whole genome shotgun (WGS) entry which is preliminary data.</text>
</comment>
<dbReference type="Gene3D" id="3.30.230.80">
    <property type="match status" value="1"/>
</dbReference>
<dbReference type="Proteomes" id="UP000002941">
    <property type="component" value="Unassembled WGS sequence"/>
</dbReference>
<comment type="similarity">
    <text evidence="1">Belongs to the heat shock protein 90 family.</text>
</comment>
<evidence type="ECO:0000313" key="7">
    <source>
        <dbReference type="Proteomes" id="UP000002941"/>
    </source>
</evidence>
<dbReference type="eggNOG" id="COG0326">
    <property type="taxonomic scope" value="Bacteria"/>
</dbReference>
<evidence type="ECO:0000256" key="3">
    <source>
        <dbReference type="ARBA" id="ARBA00022840"/>
    </source>
</evidence>
<dbReference type="GO" id="GO:0005524">
    <property type="term" value="F:ATP binding"/>
    <property type="evidence" value="ECO:0007669"/>
    <property type="project" value="UniProtKB-KW"/>
</dbReference>
<protein>
    <submittedName>
        <fullName evidence="6">GHKL domain protein</fullName>
    </submittedName>
</protein>
<dbReference type="GO" id="GO:0016887">
    <property type="term" value="F:ATP hydrolysis activity"/>
    <property type="evidence" value="ECO:0007669"/>
    <property type="project" value="InterPro"/>
</dbReference>
<evidence type="ECO:0000313" key="6">
    <source>
        <dbReference type="EMBL" id="EJF36401.1"/>
    </source>
</evidence>
<dbReference type="AlphaFoldDB" id="J0WIL6"/>
<organism evidence="6 7">
    <name type="scientific">Actinomyces massiliensis F0489</name>
    <dbReference type="NCBI Taxonomy" id="1125718"/>
    <lineage>
        <taxon>Bacteria</taxon>
        <taxon>Bacillati</taxon>
        <taxon>Actinomycetota</taxon>
        <taxon>Actinomycetes</taxon>
        <taxon>Actinomycetales</taxon>
        <taxon>Actinomycetaceae</taxon>
        <taxon>Actinomyces</taxon>
    </lineage>
</organism>
<dbReference type="GO" id="GO:0051082">
    <property type="term" value="F:unfolded protein binding"/>
    <property type="evidence" value="ECO:0007669"/>
    <property type="project" value="InterPro"/>
</dbReference>
<dbReference type="InterPro" id="IPR001404">
    <property type="entry name" value="Hsp90_fam"/>
</dbReference>